<protein>
    <recommendedName>
        <fullName evidence="2 6">Polyribonucleotide nucleotidyltransferase</fullName>
        <ecNumber evidence="2 6">2.7.7.8</ecNumber>
    </recommendedName>
</protein>
<dbReference type="InterPro" id="IPR004087">
    <property type="entry name" value="KH_dom"/>
</dbReference>
<evidence type="ECO:0000256" key="3">
    <source>
        <dbReference type="ARBA" id="ARBA00022679"/>
    </source>
</evidence>
<dbReference type="GO" id="GO:0006402">
    <property type="term" value="P:mRNA catabolic process"/>
    <property type="evidence" value="ECO:0007669"/>
    <property type="project" value="UniProtKB-UniRule"/>
</dbReference>
<dbReference type="InterPro" id="IPR027408">
    <property type="entry name" value="PNPase/RNase_PH_dom_sf"/>
</dbReference>
<dbReference type="FunFam" id="3.30.1370.10:FF:000001">
    <property type="entry name" value="Polyribonucleotide nucleotidyltransferase"/>
    <property type="match status" value="1"/>
</dbReference>
<dbReference type="GO" id="GO:0000175">
    <property type="term" value="F:3'-5'-RNA exonuclease activity"/>
    <property type="evidence" value="ECO:0007669"/>
    <property type="project" value="TreeGrafter"/>
</dbReference>
<dbReference type="SUPFAM" id="SSF55666">
    <property type="entry name" value="Ribonuclease PH domain 2-like"/>
    <property type="match status" value="2"/>
</dbReference>
<reference evidence="11" key="1">
    <citation type="submission" date="2017-09" db="EMBL/GenBank/DDBJ databases">
        <title>Depth-based differentiation of microbial function through sediment-hosted aquifers and enrichment of novel symbionts in the deep terrestrial subsurface.</title>
        <authorList>
            <person name="Probst A.J."/>
            <person name="Ladd B."/>
            <person name="Jarett J.K."/>
            <person name="Geller-Mcgrath D.E."/>
            <person name="Sieber C.M.K."/>
            <person name="Emerson J.B."/>
            <person name="Anantharaman K."/>
            <person name="Thomas B.C."/>
            <person name="Malmstrom R."/>
            <person name="Stieglmeier M."/>
            <person name="Klingl A."/>
            <person name="Woyke T."/>
            <person name="Ryan C.M."/>
            <person name="Banfield J.F."/>
        </authorList>
    </citation>
    <scope>NUCLEOTIDE SEQUENCE [LARGE SCALE GENOMIC DNA]</scope>
</reference>
<dbReference type="CDD" id="cd11364">
    <property type="entry name" value="RNase_PH_PNPase_2"/>
    <property type="match status" value="1"/>
</dbReference>
<name>A0A2M8EL53_UNCKA</name>
<dbReference type="Pfam" id="PF01138">
    <property type="entry name" value="RNase_PH"/>
    <property type="match status" value="2"/>
</dbReference>
<keyword evidence="3 10" id="KW-0808">Transferase</keyword>
<dbReference type="NCBIfam" id="TIGR03591">
    <property type="entry name" value="polynuc_phos"/>
    <property type="match status" value="1"/>
</dbReference>
<evidence type="ECO:0000256" key="7">
    <source>
        <dbReference type="PROSITE-ProRule" id="PRU00117"/>
    </source>
</evidence>
<evidence type="ECO:0000313" key="10">
    <source>
        <dbReference type="EMBL" id="PJC23472.1"/>
    </source>
</evidence>
<dbReference type="Gene3D" id="3.30.1370.10">
    <property type="entry name" value="K Homology domain, type 1"/>
    <property type="match status" value="1"/>
</dbReference>
<keyword evidence="5 7" id="KW-0694">RNA-binding</keyword>
<proteinExistence type="inferred from homology"/>
<dbReference type="Pfam" id="PF00575">
    <property type="entry name" value="S1"/>
    <property type="match status" value="1"/>
</dbReference>
<dbReference type="PIRSF" id="PIRSF005499">
    <property type="entry name" value="PNPase"/>
    <property type="match status" value="1"/>
</dbReference>
<dbReference type="EC" id="2.7.7.8" evidence="2 6"/>
<dbReference type="InterPro" id="IPR036612">
    <property type="entry name" value="KH_dom_type_1_sf"/>
</dbReference>
<comment type="caution">
    <text evidence="10">The sequence shown here is derived from an EMBL/GenBank/DDBJ whole genome shotgun (WGS) entry which is preliminary data.</text>
</comment>
<evidence type="ECO:0000256" key="4">
    <source>
        <dbReference type="ARBA" id="ARBA00022695"/>
    </source>
</evidence>
<dbReference type="SUPFAM" id="SSF54791">
    <property type="entry name" value="Eukaryotic type KH-domain (KH-domain type I)"/>
    <property type="match status" value="1"/>
</dbReference>
<evidence type="ECO:0000256" key="6">
    <source>
        <dbReference type="NCBIfam" id="TIGR03591"/>
    </source>
</evidence>
<comment type="similarity">
    <text evidence="1">Belongs to the polyribonucleotide nucleotidyltransferase family.</text>
</comment>
<evidence type="ECO:0000256" key="1">
    <source>
        <dbReference type="ARBA" id="ARBA00007404"/>
    </source>
</evidence>
<feature type="compositionally biased region" description="Basic and acidic residues" evidence="8">
    <location>
        <begin position="741"/>
        <end position="752"/>
    </location>
</feature>
<dbReference type="InterPro" id="IPR012162">
    <property type="entry name" value="PNPase"/>
</dbReference>
<gene>
    <name evidence="10" type="ORF">CO058_03500</name>
</gene>
<dbReference type="SUPFAM" id="SSF50249">
    <property type="entry name" value="Nucleic acid-binding proteins"/>
    <property type="match status" value="1"/>
</dbReference>
<organism evidence="10 11">
    <name type="scientific">candidate division WWE3 bacterium CG_4_9_14_0_2_um_filter_35_11</name>
    <dbReference type="NCBI Taxonomy" id="1975077"/>
    <lineage>
        <taxon>Bacteria</taxon>
        <taxon>Katanobacteria</taxon>
    </lineage>
</organism>
<evidence type="ECO:0000256" key="8">
    <source>
        <dbReference type="SAM" id="MobiDB-lite"/>
    </source>
</evidence>
<dbReference type="GO" id="GO:0003723">
    <property type="term" value="F:RNA binding"/>
    <property type="evidence" value="ECO:0007669"/>
    <property type="project" value="UniProtKB-UniRule"/>
</dbReference>
<dbReference type="PROSITE" id="PS50084">
    <property type="entry name" value="KH_TYPE_1"/>
    <property type="match status" value="1"/>
</dbReference>
<dbReference type="InterPro" id="IPR004088">
    <property type="entry name" value="KH_dom_type_1"/>
</dbReference>
<dbReference type="GO" id="GO:0005829">
    <property type="term" value="C:cytosol"/>
    <property type="evidence" value="ECO:0007669"/>
    <property type="project" value="TreeGrafter"/>
</dbReference>
<sequence length="752" mass="82564">MNEKKSRVEDAKNEQRVVVSETMFNGEKLIFESGKIANSASIAITATLGETVVLVTVVSSPGLLEGDYFPLRVEYEERFYAGGQIGGSRFTRREGRPTDEASVSARLMDHAIRPLFPKDFMDETQIITTVLAYDSKNSPVLLGFLAASAALFASGIPFKGPLVPLRIQKTKGEITFGLSDSDEDTDMDLIVTYLENGSKIQAIEAHANIVPEAEVVKAINSGAEVTKQLFDFQVEFAKKMGLPVREYTRAWLNADAVNDFKADVLPVVSNMYDKGFVFEGKEWHQGISEVEDVLFGKFKEIYSLMQVKALVSEVEKEFIRDLVLNKNKRIDGRSIDEIRPLSAEVGLLPRVHGSALFNRGKTQSLSITTLASGAQKQLVQNMDSEEEKRYMHHYNFPPYSTGEVRGLKGPGRREIGHGMLAEKALVPVLPREEDFGYAIRVVSEITSSNGSTSMAATCASSLSLMDAGVPISEHVGGIGIGLFVDSDKADLAVSDYMLLTDIIGYEDFAGYMDFKMTGTKNGMTAIQMELKVQGVPLELVENIFEKSRIARLKVLDVMNSAISVPRDSVSTYAPKLVTIKIEKSIIGQVIGSGGSVIKGIMEDYDCEVDVSEKEDHALVSIAGIDIEKINAAKDFILSIVTPVEVGDVFEGKVTRVETYGAFVEIAPKKEGLLHVSEYSYEFVEDITKLVSIGDVLKVKVNGLENGKISLSKKDLEERPEGYVETERKPRPQGGGGFGSTGRRDDRRGGKRF</sequence>
<dbReference type="PANTHER" id="PTHR11252:SF0">
    <property type="entry name" value="POLYRIBONUCLEOTIDE NUCLEOTIDYLTRANSFERASE 1, MITOCHONDRIAL"/>
    <property type="match status" value="1"/>
</dbReference>
<dbReference type="EMBL" id="PFSJ01000025">
    <property type="protein sequence ID" value="PJC23472.1"/>
    <property type="molecule type" value="Genomic_DNA"/>
</dbReference>
<evidence type="ECO:0000259" key="9">
    <source>
        <dbReference type="PROSITE" id="PS50126"/>
    </source>
</evidence>
<feature type="compositionally biased region" description="Basic and acidic residues" evidence="8">
    <location>
        <begin position="711"/>
        <end position="729"/>
    </location>
</feature>
<keyword evidence="4" id="KW-0548">Nucleotidyltransferase</keyword>
<feature type="domain" description="S1 motif" evidence="9">
    <location>
        <begin position="646"/>
        <end position="713"/>
    </location>
</feature>
<dbReference type="AlphaFoldDB" id="A0A2M8EL53"/>
<dbReference type="SMART" id="SM00316">
    <property type="entry name" value="S1"/>
    <property type="match status" value="1"/>
</dbReference>
<accession>A0A2M8EL53</accession>
<dbReference type="InterPro" id="IPR012340">
    <property type="entry name" value="NA-bd_OB-fold"/>
</dbReference>
<dbReference type="InterPro" id="IPR036345">
    <property type="entry name" value="ExoRNase_PH_dom2_sf"/>
</dbReference>
<dbReference type="NCBIfam" id="NF008805">
    <property type="entry name" value="PRK11824.1"/>
    <property type="match status" value="1"/>
</dbReference>
<dbReference type="InterPro" id="IPR003029">
    <property type="entry name" value="S1_domain"/>
</dbReference>
<evidence type="ECO:0000256" key="2">
    <source>
        <dbReference type="ARBA" id="ARBA00012416"/>
    </source>
</evidence>
<dbReference type="Gene3D" id="3.30.230.70">
    <property type="entry name" value="GHMP Kinase, N-terminal domain"/>
    <property type="match status" value="2"/>
</dbReference>
<dbReference type="SUPFAM" id="SSF54211">
    <property type="entry name" value="Ribosomal protein S5 domain 2-like"/>
    <property type="match status" value="2"/>
</dbReference>
<dbReference type="Proteomes" id="UP000229756">
    <property type="component" value="Unassembled WGS sequence"/>
</dbReference>
<dbReference type="PANTHER" id="PTHR11252">
    <property type="entry name" value="POLYRIBONUCLEOTIDE NUCLEOTIDYLTRANSFERASE"/>
    <property type="match status" value="1"/>
</dbReference>
<evidence type="ECO:0000313" key="11">
    <source>
        <dbReference type="Proteomes" id="UP000229756"/>
    </source>
</evidence>
<evidence type="ECO:0000256" key="5">
    <source>
        <dbReference type="ARBA" id="ARBA00022884"/>
    </source>
</evidence>
<dbReference type="Gene3D" id="2.40.50.140">
    <property type="entry name" value="Nucleic acid-binding proteins"/>
    <property type="match status" value="1"/>
</dbReference>
<dbReference type="GO" id="GO:0004654">
    <property type="term" value="F:polyribonucleotide nucleotidyltransferase activity"/>
    <property type="evidence" value="ECO:0007669"/>
    <property type="project" value="UniProtKB-UniRule"/>
</dbReference>
<dbReference type="InterPro" id="IPR020568">
    <property type="entry name" value="Ribosomal_Su5_D2-typ_SF"/>
</dbReference>
<feature type="region of interest" description="Disordered" evidence="8">
    <location>
        <begin position="711"/>
        <end position="752"/>
    </location>
</feature>
<dbReference type="InterPro" id="IPR001247">
    <property type="entry name" value="ExoRNase_PH_dom1"/>
</dbReference>
<dbReference type="CDD" id="cd02393">
    <property type="entry name" value="KH-I_PNPase"/>
    <property type="match status" value="1"/>
</dbReference>
<dbReference type="PROSITE" id="PS50126">
    <property type="entry name" value="S1"/>
    <property type="match status" value="1"/>
</dbReference>
<dbReference type="SMART" id="SM00322">
    <property type="entry name" value="KH"/>
    <property type="match status" value="1"/>
</dbReference>
<dbReference type="Pfam" id="PF00013">
    <property type="entry name" value="KH_1"/>
    <property type="match status" value="1"/>
</dbReference>